<dbReference type="InterPro" id="IPR017451">
    <property type="entry name" value="F-box-assoc_interact_dom"/>
</dbReference>
<evidence type="ECO:0000256" key="1">
    <source>
        <dbReference type="SAM" id="SignalP"/>
    </source>
</evidence>
<dbReference type="STRING" id="4096.A0A1U7VGT9"/>
<dbReference type="InterPro" id="IPR036047">
    <property type="entry name" value="F-box-like_dom_sf"/>
</dbReference>
<dbReference type="Pfam" id="PF00646">
    <property type="entry name" value="F-box"/>
    <property type="match status" value="1"/>
</dbReference>
<organism evidence="3 4">
    <name type="scientific">Nicotiana sylvestris</name>
    <name type="common">Wood tobacco</name>
    <name type="synonym">South American tobacco</name>
    <dbReference type="NCBI Taxonomy" id="4096"/>
    <lineage>
        <taxon>Eukaryota</taxon>
        <taxon>Viridiplantae</taxon>
        <taxon>Streptophyta</taxon>
        <taxon>Embryophyta</taxon>
        <taxon>Tracheophyta</taxon>
        <taxon>Spermatophyta</taxon>
        <taxon>Magnoliopsida</taxon>
        <taxon>eudicotyledons</taxon>
        <taxon>Gunneridae</taxon>
        <taxon>Pentapetalae</taxon>
        <taxon>asterids</taxon>
        <taxon>lamiids</taxon>
        <taxon>Solanales</taxon>
        <taxon>Solanaceae</taxon>
        <taxon>Nicotianoideae</taxon>
        <taxon>Nicotianeae</taxon>
        <taxon>Nicotiana</taxon>
    </lineage>
</organism>
<feature type="signal peptide" evidence="1">
    <location>
        <begin position="1"/>
        <end position="17"/>
    </location>
</feature>
<dbReference type="SMART" id="SM00256">
    <property type="entry name" value="FBOX"/>
    <property type="match status" value="1"/>
</dbReference>
<proteinExistence type="predicted"/>
<evidence type="ECO:0000313" key="4">
    <source>
        <dbReference type="RefSeq" id="XP_009761524.1"/>
    </source>
</evidence>
<name>A0A1U7VGT9_NICSY</name>
<dbReference type="InterPro" id="IPR001810">
    <property type="entry name" value="F-box_dom"/>
</dbReference>
<sequence>MAGWSSAVLLMTEGLAGKCWPAEALNKPNALGNSCWGVGESKVCVNSNLPRPYCCCCFCVHYYYRKPPHSNDEKHGFALQFVDDIVFDILSWLPAKSLMRFKCVSKAWETLIRHPNFAKLHNTRSQSRPSATHLLFDLKRRTFQLQSQLEGISLQLAPHHYYSDSRSKITTCSNHCNGLVCVYSYQTTQVYLYNVTTGEIKQFSLNQESHMQYPGIPVLFLGFDPVTENYKVLHVIFPYEKRQTIKILTLGTNK</sequence>
<dbReference type="SUPFAM" id="SSF81383">
    <property type="entry name" value="F-box domain"/>
    <property type="match status" value="1"/>
</dbReference>
<dbReference type="Pfam" id="PF08268">
    <property type="entry name" value="FBA_3"/>
    <property type="match status" value="1"/>
</dbReference>
<keyword evidence="3" id="KW-1185">Reference proteome</keyword>
<dbReference type="InterPro" id="IPR013187">
    <property type="entry name" value="F-box-assoc_dom_typ3"/>
</dbReference>
<keyword evidence="1" id="KW-0732">Signal</keyword>
<evidence type="ECO:0000259" key="2">
    <source>
        <dbReference type="SMART" id="SM00256"/>
    </source>
</evidence>
<reference evidence="3" key="1">
    <citation type="journal article" date="2013" name="Genome Biol.">
        <title>Reference genomes and transcriptomes of Nicotiana sylvestris and Nicotiana tomentosiformis.</title>
        <authorList>
            <person name="Sierro N."/>
            <person name="Battey J.N."/>
            <person name="Ouadi S."/>
            <person name="Bovet L."/>
            <person name="Goepfert S."/>
            <person name="Bakaher N."/>
            <person name="Peitsch M.C."/>
            <person name="Ivanov N.V."/>
        </authorList>
    </citation>
    <scope>NUCLEOTIDE SEQUENCE [LARGE SCALE GENOMIC DNA]</scope>
</reference>
<feature type="chain" id="PRO_5010550185" evidence="1">
    <location>
        <begin position="18"/>
        <end position="254"/>
    </location>
</feature>
<feature type="domain" description="F-box" evidence="2">
    <location>
        <begin position="81"/>
        <end position="121"/>
    </location>
</feature>
<gene>
    <name evidence="4" type="primary">LOC104213685</name>
</gene>
<dbReference type="CDD" id="cd22157">
    <property type="entry name" value="F-box_AtFBW1-like"/>
    <property type="match status" value="1"/>
</dbReference>
<reference evidence="4" key="2">
    <citation type="submission" date="2025-08" db="UniProtKB">
        <authorList>
            <consortium name="RefSeq"/>
        </authorList>
    </citation>
    <scope>IDENTIFICATION</scope>
    <source>
        <tissue evidence="4">Leaf</tissue>
    </source>
</reference>
<protein>
    <submittedName>
        <fullName evidence="4">F-box protein At1g30920</fullName>
    </submittedName>
</protein>
<evidence type="ECO:0000313" key="3">
    <source>
        <dbReference type="Proteomes" id="UP000189701"/>
    </source>
</evidence>
<dbReference type="Gene3D" id="1.20.1280.50">
    <property type="match status" value="1"/>
</dbReference>
<accession>A0A1U7VGT9</accession>
<dbReference type="PANTHER" id="PTHR31111">
    <property type="entry name" value="BNAA05G37150D PROTEIN-RELATED"/>
    <property type="match status" value="1"/>
</dbReference>
<dbReference type="Proteomes" id="UP000189701">
    <property type="component" value="Unplaced"/>
</dbReference>
<dbReference type="NCBIfam" id="TIGR01640">
    <property type="entry name" value="F_box_assoc_1"/>
    <property type="match status" value="1"/>
</dbReference>
<dbReference type="PANTHER" id="PTHR31111:SF19">
    <property type="entry name" value="F-BOX DOMAIN-CONTAINING PROTEIN"/>
    <property type="match status" value="1"/>
</dbReference>
<dbReference type="AlphaFoldDB" id="A0A1U7VGT9"/>
<dbReference type="RefSeq" id="XP_009761524.1">
    <property type="nucleotide sequence ID" value="XM_009763222.1"/>
</dbReference>